<evidence type="ECO:0000313" key="1">
    <source>
        <dbReference type="EMBL" id="KGL77906.1"/>
    </source>
</evidence>
<dbReference type="Pfam" id="PF17722">
    <property type="entry name" value="IFTAP"/>
    <property type="match status" value="1"/>
</dbReference>
<sequence length="122" mass="14011">LWIMEEQLLNNSILDQFVHSHEQSYEEFLNTFTYLLKGSFILPGEVEQTVTCCTLSFDQPVQQKFRTLPVIQASGSQTQELLGDDVQPFSLDEEFDYDNVPLTPKFSEADLKALTDLSEEKK</sequence>
<keyword evidence="2" id="KW-1185">Reference proteome</keyword>
<reference evidence="1 2" key="1">
    <citation type="submission" date="2014-06" db="EMBL/GenBank/DDBJ databases">
        <title>Genome evolution of avian class.</title>
        <authorList>
            <person name="Zhang G."/>
            <person name="Li C."/>
        </authorList>
    </citation>
    <scope>NUCLEOTIDE SEQUENCE [LARGE SCALE GENOMIC DNA]</scope>
    <source>
        <strain evidence="1">BGI_N309</strain>
    </source>
</reference>
<dbReference type="GO" id="GO:0097731">
    <property type="term" value="C:9+0 non-motile cilium"/>
    <property type="evidence" value="ECO:0007669"/>
    <property type="project" value="TreeGrafter"/>
</dbReference>
<feature type="non-terminal residue" evidence="1">
    <location>
        <position position="1"/>
    </location>
</feature>
<dbReference type="InterPro" id="IPR040028">
    <property type="entry name" value="IFTAP"/>
</dbReference>
<name>A0A099Z849_TINGU</name>
<dbReference type="EMBL" id="KL890504">
    <property type="protein sequence ID" value="KGL77906.1"/>
    <property type="molecule type" value="Genomic_DNA"/>
</dbReference>
<feature type="non-terminal residue" evidence="1">
    <location>
        <position position="122"/>
    </location>
</feature>
<protein>
    <submittedName>
        <fullName evidence="1">Uncharacterized protein C11orf74</fullName>
    </submittedName>
</protein>
<dbReference type="PANTHER" id="PTHR35543:SF1">
    <property type="entry name" value="INTRAFLAGELLAR TRANSPORT-ASSOCIATED PROTEIN"/>
    <property type="match status" value="1"/>
</dbReference>
<dbReference type="GO" id="GO:0005829">
    <property type="term" value="C:cytosol"/>
    <property type="evidence" value="ECO:0007669"/>
    <property type="project" value="TreeGrafter"/>
</dbReference>
<dbReference type="GO" id="GO:0120160">
    <property type="term" value="F:intraciliary transport particle A binding"/>
    <property type="evidence" value="ECO:0007669"/>
    <property type="project" value="TreeGrafter"/>
</dbReference>
<dbReference type="Proteomes" id="UP000053641">
    <property type="component" value="Unassembled WGS sequence"/>
</dbReference>
<gene>
    <name evidence="1" type="ORF">N309_14924</name>
</gene>
<dbReference type="AlphaFoldDB" id="A0A099Z849"/>
<evidence type="ECO:0000313" key="2">
    <source>
        <dbReference type="Proteomes" id="UP000053641"/>
    </source>
</evidence>
<organism evidence="1 2">
    <name type="scientific">Tinamus guttatus</name>
    <name type="common">White-throated tinamou</name>
    <dbReference type="NCBI Taxonomy" id="94827"/>
    <lineage>
        <taxon>Eukaryota</taxon>
        <taxon>Metazoa</taxon>
        <taxon>Chordata</taxon>
        <taxon>Craniata</taxon>
        <taxon>Vertebrata</taxon>
        <taxon>Euteleostomi</taxon>
        <taxon>Archelosauria</taxon>
        <taxon>Archosauria</taxon>
        <taxon>Dinosauria</taxon>
        <taxon>Saurischia</taxon>
        <taxon>Theropoda</taxon>
        <taxon>Coelurosauria</taxon>
        <taxon>Aves</taxon>
        <taxon>Palaeognathae</taxon>
        <taxon>Tinamiformes</taxon>
        <taxon>Tinamidae</taxon>
        <taxon>Tinamus</taxon>
    </lineage>
</organism>
<dbReference type="GO" id="GO:0007283">
    <property type="term" value="P:spermatogenesis"/>
    <property type="evidence" value="ECO:0007669"/>
    <property type="project" value="TreeGrafter"/>
</dbReference>
<dbReference type="GO" id="GO:0007340">
    <property type="term" value="P:acrosome reaction"/>
    <property type="evidence" value="ECO:0007669"/>
    <property type="project" value="TreeGrafter"/>
</dbReference>
<dbReference type="PANTHER" id="PTHR35543">
    <property type="entry name" value="PROTEIN C11ORF74"/>
    <property type="match status" value="1"/>
</dbReference>
<accession>A0A099Z849</accession>
<proteinExistence type="predicted"/>
<dbReference type="STRING" id="94827.A0A099Z849"/>